<evidence type="ECO:0000256" key="9">
    <source>
        <dbReference type="ARBA" id="ARBA00023196"/>
    </source>
</evidence>
<evidence type="ECO:0000256" key="12">
    <source>
        <dbReference type="ARBA" id="ARBA00031795"/>
    </source>
</evidence>
<dbReference type="CDD" id="cd12152">
    <property type="entry name" value="F1-ATPase_delta"/>
    <property type="match status" value="1"/>
</dbReference>
<dbReference type="HAMAP" id="MF_00530">
    <property type="entry name" value="ATP_synth_epsil_bac"/>
    <property type="match status" value="1"/>
</dbReference>
<gene>
    <name evidence="13" type="primary">atpC</name>
    <name evidence="18" type="ORF">K0U00_17725</name>
</gene>
<dbReference type="Proteomes" id="UP001519887">
    <property type="component" value="Unassembled WGS sequence"/>
</dbReference>
<dbReference type="EMBL" id="JAHZIK010000450">
    <property type="protein sequence ID" value="MBW7455869.1"/>
    <property type="molecule type" value="Genomic_DNA"/>
</dbReference>
<organism evidence="18 19">
    <name type="scientific">Paenibacillus sepulcri</name>
    <dbReference type="NCBI Taxonomy" id="359917"/>
    <lineage>
        <taxon>Bacteria</taxon>
        <taxon>Bacillati</taxon>
        <taxon>Bacillota</taxon>
        <taxon>Bacilli</taxon>
        <taxon>Bacillales</taxon>
        <taxon>Paenibacillaceae</taxon>
        <taxon>Paenibacillus</taxon>
    </lineage>
</organism>
<reference evidence="18 19" key="1">
    <citation type="submission" date="2021-07" db="EMBL/GenBank/DDBJ databases">
        <title>Paenibacillus radiodurans sp. nov., isolated from the southeastern edge of Tengger Desert.</title>
        <authorList>
            <person name="Zhang G."/>
        </authorList>
    </citation>
    <scope>NUCLEOTIDE SEQUENCE [LARGE SCALE GENOMIC DNA]</scope>
    <source>
        <strain evidence="18 19">CCM 7311</strain>
    </source>
</reference>
<evidence type="ECO:0000256" key="6">
    <source>
        <dbReference type="ARBA" id="ARBA00022781"/>
    </source>
</evidence>
<dbReference type="PANTHER" id="PTHR13822:SF10">
    <property type="entry name" value="ATP SYNTHASE EPSILON CHAIN, CHLOROPLASTIC"/>
    <property type="match status" value="1"/>
</dbReference>
<dbReference type="InterPro" id="IPR020547">
    <property type="entry name" value="ATP_synth_F1_esu_C"/>
</dbReference>
<dbReference type="Gene3D" id="1.20.5.440">
    <property type="entry name" value="ATP synthase delta/epsilon subunit, C-terminal domain"/>
    <property type="match status" value="1"/>
</dbReference>
<evidence type="ECO:0000256" key="11">
    <source>
        <dbReference type="ARBA" id="ARBA00030215"/>
    </source>
</evidence>
<dbReference type="Pfam" id="PF02823">
    <property type="entry name" value="ATP-synt_DE_N"/>
    <property type="match status" value="1"/>
</dbReference>
<keyword evidence="6 13" id="KW-0375">Hydrogen ion transport</keyword>
<comment type="function">
    <text evidence="1 13">Produces ATP from ADP in the presence of a proton gradient across the membrane.</text>
</comment>
<evidence type="ECO:0000256" key="15">
    <source>
        <dbReference type="SAM" id="Coils"/>
    </source>
</evidence>
<feature type="domain" description="ATP synthase F1 complex delta/epsilon subunit N-terminal" evidence="17">
    <location>
        <begin position="6"/>
        <end position="82"/>
    </location>
</feature>
<keyword evidence="13" id="KW-1003">Cell membrane</keyword>
<evidence type="ECO:0000256" key="13">
    <source>
        <dbReference type="HAMAP-Rule" id="MF_00530"/>
    </source>
</evidence>
<comment type="subcellular location">
    <subcellularLocation>
        <location evidence="2 13">Cell membrane</location>
        <topology evidence="2 13">Peripheral membrane protein</topology>
    </subcellularLocation>
</comment>
<dbReference type="InterPro" id="IPR001469">
    <property type="entry name" value="ATP_synth_F1_dsu/esu"/>
</dbReference>
<evidence type="ECO:0000256" key="2">
    <source>
        <dbReference type="ARBA" id="ARBA00004202"/>
    </source>
</evidence>
<proteinExistence type="inferred from homology"/>
<evidence type="ECO:0000256" key="14">
    <source>
        <dbReference type="RuleBase" id="RU003656"/>
    </source>
</evidence>
<evidence type="ECO:0000256" key="5">
    <source>
        <dbReference type="ARBA" id="ARBA00022448"/>
    </source>
</evidence>
<dbReference type="RefSeq" id="WP_210039057.1">
    <property type="nucleotide sequence ID" value="NZ_JBHLVU010000043.1"/>
</dbReference>
<dbReference type="SUPFAM" id="SSF46604">
    <property type="entry name" value="Epsilon subunit of F1F0-ATP synthase C-terminal domain"/>
    <property type="match status" value="1"/>
</dbReference>
<accession>A0ABS7C4N6</accession>
<evidence type="ECO:0000256" key="3">
    <source>
        <dbReference type="ARBA" id="ARBA00005712"/>
    </source>
</evidence>
<dbReference type="NCBIfam" id="TIGR01216">
    <property type="entry name" value="ATP_synt_epsi"/>
    <property type="match status" value="1"/>
</dbReference>
<dbReference type="Pfam" id="PF00401">
    <property type="entry name" value="ATP-synt_DE"/>
    <property type="match status" value="1"/>
</dbReference>
<dbReference type="PANTHER" id="PTHR13822">
    <property type="entry name" value="ATP SYNTHASE DELTA/EPSILON CHAIN"/>
    <property type="match status" value="1"/>
</dbReference>
<evidence type="ECO:0000259" key="16">
    <source>
        <dbReference type="Pfam" id="PF00401"/>
    </source>
</evidence>
<sequence>MSTFLLEIVTPERKVYAEDVNMVIVKGQEGELGILPNHIPLVTPLRIAPIVIKKDRSEEVIAVNGGFLEVRKDKVVILAESAELPGDIDIDRAQEAKRRAEERLDSKRDEYDHRRAELALQRAINRLEVKNRINR</sequence>
<evidence type="ECO:0000313" key="19">
    <source>
        <dbReference type="Proteomes" id="UP001519887"/>
    </source>
</evidence>
<evidence type="ECO:0000256" key="10">
    <source>
        <dbReference type="ARBA" id="ARBA00023310"/>
    </source>
</evidence>
<name>A0ABS7C4N6_9BACL</name>
<keyword evidence="15" id="KW-0175">Coiled coil</keyword>
<evidence type="ECO:0000256" key="8">
    <source>
        <dbReference type="ARBA" id="ARBA00023136"/>
    </source>
</evidence>
<evidence type="ECO:0000256" key="7">
    <source>
        <dbReference type="ARBA" id="ARBA00023065"/>
    </source>
</evidence>
<evidence type="ECO:0000259" key="17">
    <source>
        <dbReference type="Pfam" id="PF02823"/>
    </source>
</evidence>
<dbReference type="InterPro" id="IPR036794">
    <property type="entry name" value="ATP_F1_dsu/esu_C_sf"/>
</dbReference>
<dbReference type="Gene3D" id="2.60.15.10">
    <property type="entry name" value="F0F1 ATP synthase delta/epsilon subunit, N-terminal"/>
    <property type="match status" value="1"/>
</dbReference>
<keyword evidence="5 13" id="KW-0813">Transport</keyword>
<evidence type="ECO:0000256" key="1">
    <source>
        <dbReference type="ARBA" id="ARBA00003543"/>
    </source>
</evidence>
<keyword evidence="10 13" id="KW-0066">ATP synthesis</keyword>
<evidence type="ECO:0000256" key="4">
    <source>
        <dbReference type="ARBA" id="ARBA00014480"/>
    </source>
</evidence>
<dbReference type="InterPro" id="IPR036771">
    <property type="entry name" value="ATPsynth_dsu/esu_N"/>
</dbReference>
<keyword evidence="9 13" id="KW-0139">CF(1)</keyword>
<dbReference type="NCBIfam" id="NF009980">
    <property type="entry name" value="PRK13446.1"/>
    <property type="match status" value="1"/>
</dbReference>
<comment type="caution">
    <text evidence="18">The sequence shown here is derived from an EMBL/GenBank/DDBJ whole genome shotgun (WGS) entry which is preliminary data.</text>
</comment>
<dbReference type="InterPro" id="IPR020546">
    <property type="entry name" value="ATP_synth_F1_dsu/esu_N"/>
</dbReference>
<protein>
    <recommendedName>
        <fullName evidence="4 13">ATP synthase epsilon chain</fullName>
    </recommendedName>
    <alternativeName>
        <fullName evidence="12 13">ATP synthase F1 sector epsilon subunit</fullName>
    </alternativeName>
    <alternativeName>
        <fullName evidence="11 13">F-ATPase epsilon subunit</fullName>
    </alternativeName>
</protein>
<keyword evidence="8 13" id="KW-0472">Membrane</keyword>
<comment type="similarity">
    <text evidence="3 13 14">Belongs to the ATPase epsilon chain family.</text>
</comment>
<keyword evidence="7 13" id="KW-0406">Ion transport</keyword>
<evidence type="ECO:0000313" key="18">
    <source>
        <dbReference type="EMBL" id="MBW7455869.1"/>
    </source>
</evidence>
<feature type="domain" description="ATP synthase epsilon subunit C-terminal" evidence="16">
    <location>
        <begin position="87"/>
        <end position="130"/>
    </location>
</feature>
<keyword evidence="19" id="KW-1185">Reference proteome</keyword>
<dbReference type="SUPFAM" id="SSF51344">
    <property type="entry name" value="Epsilon subunit of F1F0-ATP synthase N-terminal domain"/>
    <property type="match status" value="1"/>
</dbReference>
<feature type="coiled-coil region" evidence="15">
    <location>
        <begin position="90"/>
        <end position="117"/>
    </location>
</feature>
<dbReference type="NCBIfam" id="NF001846">
    <property type="entry name" value="PRK00571.1-3"/>
    <property type="match status" value="1"/>
</dbReference>
<comment type="subunit">
    <text evidence="13 14">F-type ATPases have 2 components, CF(1) - the catalytic core - and CF(0) - the membrane proton channel. CF(1) has five subunits: alpha(3), beta(3), gamma(1), delta(1), epsilon(1). CF(0) has three main subunits: a, b and c.</text>
</comment>